<dbReference type="AlphaFoldDB" id="A0A089HG78"/>
<dbReference type="eggNOG" id="COG0142">
    <property type="taxonomic scope" value="Bacteria"/>
</dbReference>
<dbReference type="EMBL" id="CP009288">
    <property type="protein sequence ID" value="AIQ10921.1"/>
    <property type="molecule type" value="Genomic_DNA"/>
</dbReference>
<accession>A0A089HG78</accession>
<dbReference type="Pfam" id="PF00348">
    <property type="entry name" value="polyprenyl_synt"/>
    <property type="match status" value="1"/>
</dbReference>
<gene>
    <name evidence="2" type="ORF">PDUR_01990</name>
</gene>
<dbReference type="RefSeq" id="WP_042204848.1">
    <property type="nucleotide sequence ID" value="NZ_CP009288.1"/>
</dbReference>
<dbReference type="GO" id="GO:0004659">
    <property type="term" value="F:prenyltransferase activity"/>
    <property type="evidence" value="ECO:0007669"/>
    <property type="project" value="InterPro"/>
</dbReference>
<dbReference type="GO" id="GO:0008299">
    <property type="term" value="P:isoprenoid biosynthetic process"/>
    <property type="evidence" value="ECO:0007669"/>
    <property type="project" value="InterPro"/>
</dbReference>
<dbReference type="SUPFAM" id="SSF48576">
    <property type="entry name" value="Terpenoid synthases"/>
    <property type="match status" value="1"/>
</dbReference>
<dbReference type="InterPro" id="IPR000092">
    <property type="entry name" value="Polyprenyl_synt"/>
</dbReference>
<protein>
    <recommendedName>
        <fullName evidence="4">Polyprenyl synthetase</fullName>
    </recommendedName>
</protein>
<keyword evidence="3" id="KW-1185">Reference proteome</keyword>
<evidence type="ECO:0000256" key="1">
    <source>
        <dbReference type="RuleBase" id="RU004466"/>
    </source>
</evidence>
<evidence type="ECO:0000313" key="2">
    <source>
        <dbReference type="EMBL" id="AIQ10921.1"/>
    </source>
</evidence>
<dbReference type="SFLD" id="SFLDS00005">
    <property type="entry name" value="Isoprenoid_Synthase_Type_I"/>
    <property type="match status" value="1"/>
</dbReference>
<dbReference type="Gene3D" id="1.10.600.10">
    <property type="entry name" value="Farnesyl Diphosphate Synthase"/>
    <property type="match status" value="1"/>
</dbReference>
<dbReference type="InterPro" id="IPR008949">
    <property type="entry name" value="Isoprenoid_synthase_dom_sf"/>
</dbReference>
<evidence type="ECO:0008006" key="4">
    <source>
        <dbReference type="Google" id="ProtNLM"/>
    </source>
</evidence>
<dbReference type="CDD" id="cd00867">
    <property type="entry name" value="Trans_IPPS"/>
    <property type="match status" value="1"/>
</dbReference>
<reference evidence="2 3" key="1">
    <citation type="submission" date="2014-08" db="EMBL/GenBank/DDBJ databases">
        <title>Comparative genomics of the Paenibacillus odorifer group.</title>
        <authorList>
            <person name="den Bakker H.C."/>
            <person name="Tsai Y.-C."/>
            <person name="Martin N."/>
            <person name="Korlach J."/>
            <person name="Wiedmann M."/>
        </authorList>
    </citation>
    <scope>NUCLEOTIDE SEQUENCE [LARGE SCALE GENOMIC DNA]</scope>
    <source>
        <strain evidence="2 3">DSM 1735</strain>
    </source>
</reference>
<dbReference type="SFLD" id="SFLDG01211">
    <property type="entry name" value="Competence_Regulatory_Protein"/>
    <property type="match status" value="1"/>
</dbReference>
<organism evidence="2 3">
    <name type="scientific">Paenibacillus durus</name>
    <name type="common">Paenibacillus azotofixans</name>
    <dbReference type="NCBI Taxonomy" id="44251"/>
    <lineage>
        <taxon>Bacteria</taxon>
        <taxon>Bacillati</taxon>
        <taxon>Bacillota</taxon>
        <taxon>Bacilli</taxon>
        <taxon>Bacillales</taxon>
        <taxon>Paenibacillaceae</taxon>
        <taxon>Paenibacillus</taxon>
    </lineage>
</organism>
<dbReference type="InterPro" id="IPR033965">
    <property type="entry name" value="ComQ"/>
</dbReference>
<dbReference type="Proteomes" id="UP000029409">
    <property type="component" value="Chromosome"/>
</dbReference>
<proteinExistence type="inferred from homology"/>
<name>A0A089HG78_PAEDU</name>
<keyword evidence="1" id="KW-0808">Transferase</keyword>
<evidence type="ECO:0000313" key="3">
    <source>
        <dbReference type="Proteomes" id="UP000029409"/>
    </source>
</evidence>
<sequence length="304" mass="34770">MEDIAESVGKEIKEGVRTYFALPHLYEQAVACIDEKLRGNLPFANLTVLHYRAFGGAGPSIFRAAGAVELMILSADIVDDLQDKDNSLTAWSRMSPEIALNIAFGLTFISGQMLLTCEFPLERIHGAVQFMNTQTLAAINGQTADLLNDIRTEEDYLRMIKQKSAAFVVAACMIGTFLATGEWNSQVRDYAEELGIADQIKNDIRDLLDWERGDFKNRKKTLSTLYLLQFIAEEDKWIADYFEGRLRMEEISHRREEFERAVERTGTFLYTSVRMRMHCYNYLQIVDKLDIDAHWKNRITALAE</sequence>
<dbReference type="STRING" id="44251.PDUR_01990"/>
<comment type="similarity">
    <text evidence="1">Belongs to the FPP/GGPP synthase family.</text>
</comment>
<dbReference type="KEGG" id="pdu:PDUR_01990"/>